<proteinExistence type="predicted"/>
<feature type="domain" description="4Fe-4S ferredoxin-type" evidence="5">
    <location>
        <begin position="14"/>
        <end position="44"/>
    </location>
</feature>
<feature type="domain" description="4Fe-4S ferredoxin-type" evidence="5">
    <location>
        <begin position="59"/>
        <end position="90"/>
    </location>
</feature>
<dbReference type="Proteomes" id="UP000178082">
    <property type="component" value="Unassembled WGS sequence"/>
</dbReference>
<dbReference type="PANTHER" id="PTHR43177:SF3">
    <property type="entry name" value="PROTEIN NRFC HOMOLOG"/>
    <property type="match status" value="1"/>
</dbReference>
<feature type="domain" description="4Fe-4S ferredoxin-type" evidence="5">
    <location>
        <begin position="91"/>
        <end position="120"/>
    </location>
</feature>
<dbReference type="PROSITE" id="PS00198">
    <property type="entry name" value="4FE4S_FER_1"/>
    <property type="match status" value="1"/>
</dbReference>
<dbReference type="Pfam" id="PF13247">
    <property type="entry name" value="Fer4_11"/>
    <property type="match status" value="1"/>
</dbReference>
<dbReference type="PROSITE" id="PS51379">
    <property type="entry name" value="4FE4S_FER_2"/>
    <property type="match status" value="3"/>
</dbReference>
<evidence type="ECO:0000256" key="3">
    <source>
        <dbReference type="ARBA" id="ARBA00023004"/>
    </source>
</evidence>
<dbReference type="InterPro" id="IPR017896">
    <property type="entry name" value="4Fe4S_Fe-S-bd"/>
</dbReference>
<dbReference type="STRING" id="1817883.A3G31_11200"/>
<comment type="caution">
    <text evidence="6">The sequence shown here is derived from an EMBL/GenBank/DDBJ whole genome shotgun (WGS) entry which is preliminary data.</text>
</comment>
<evidence type="ECO:0000256" key="4">
    <source>
        <dbReference type="ARBA" id="ARBA00023014"/>
    </source>
</evidence>
<evidence type="ECO:0000256" key="1">
    <source>
        <dbReference type="ARBA" id="ARBA00022485"/>
    </source>
</evidence>
<dbReference type="SUPFAM" id="SSF54862">
    <property type="entry name" value="4Fe-4S ferredoxins"/>
    <property type="match status" value="1"/>
</dbReference>
<keyword evidence="3" id="KW-0408">Iron</keyword>
<evidence type="ECO:0000256" key="2">
    <source>
        <dbReference type="ARBA" id="ARBA00022723"/>
    </source>
</evidence>
<name>A0A1F7SFI1_9BACT</name>
<keyword evidence="1" id="KW-0004">4Fe-4S</keyword>
<keyword evidence="2" id="KW-0479">Metal-binding</keyword>
<evidence type="ECO:0000259" key="5">
    <source>
        <dbReference type="PROSITE" id="PS51379"/>
    </source>
</evidence>
<dbReference type="InterPro" id="IPR050954">
    <property type="entry name" value="ET_IronSulfur_Cluster-Binding"/>
</dbReference>
<keyword evidence="4" id="KW-0411">Iron-sulfur</keyword>
<sequence length="202" mass="22719">MAIDKEKEKTEVRYSMVIDLRRCIGCHSCSVACKSENDVPLSVFRSWVKIIEKGKYPNVSRSFLPSLCNNCEKPICVQNCPTKASYQREDGIVMVDPHKCIGCKYCIASCPYDVRFVNPIRRIVQKCYFCNHRVDAGIAPACVVTCLGRARIFGNIMDPKSEISELLAANPIQVLKPEMATKPQVFYIGADLEAMDPMKGRE</sequence>
<accession>A0A1F7SFI1</accession>
<dbReference type="EMBL" id="MGDI01000031">
    <property type="protein sequence ID" value="OGL52540.1"/>
    <property type="molecule type" value="Genomic_DNA"/>
</dbReference>
<dbReference type="PANTHER" id="PTHR43177">
    <property type="entry name" value="PROTEIN NRFC"/>
    <property type="match status" value="1"/>
</dbReference>
<dbReference type="CDD" id="cd10551">
    <property type="entry name" value="PsrB"/>
    <property type="match status" value="1"/>
</dbReference>
<gene>
    <name evidence="6" type="ORF">A3G31_11200</name>
</gene>
<organism evidence="6 7">
    <name type="scientific">Candidatus Schekmanbacteria bacterium RIFCSPLOWO2_12_FULL_38_15</name>
    <dbReference type="NCBI Taxonomy" id="1817883"/>
    <lineage>
        <taxon>Bacteria</taxon>
        <taxon>Candidatus Schekmaniibacteriota</taxon>
    </lineage>
</organism>
<protein>
    <submittedName>
        <fullName evidence="6">4Fe-4S ferredoxin</fullName>
    </submittedName>
</protein>
<evidence type="ECO:0000313" key="6">
    <source>
        <dbReference type="EMBL" id="OGL52540.1"/>
    </source>
</evidence>
<evidence type="ECO:0000313" key="7">
    <source>
        <dbReference type="Proteomes" id="UP000178082"/>
    </source>
</evidence>
<dbReference type="Gene3D" id="3.30.70.20">
    <property type="match status" value="2"/>
</dbReference>
<dbReference type="InterPro" id="IPR017900">
    <property type="entry name" value="4Fe4S_Fe_S_CS"/>
</dbReference>
<dbReference type="GO" id="GO:0051539">
    <property type="term" value="F:4 iron, 4 sulfur cluster binding"/>
    <property type="evidence" value="ECO:0007669"/>
    <property type="project" value="UniProtKB-KW"/>
</dbReference>
<dbReference type="AlphaFoldDB" id="A0A1F7SFI1"/>
<dbReference type="GO" id="GO:0046872">
    <property type="term" value="F:metal ion binding"/>
    <property type="evidence" value="ECO:0007669"/>
    <property type="project" value="UniProtKB-KW"/>
</dbReference>
<reference evidence="6 7" key="1">
    <citation type="journal article" date="2016" name="Nat. Commun.">
        <title>Thousands of microbial genomes shed light on interconnected biogeochemical processes in an aquifer system.</title>
        <authorList>
            <person name="Anantharaman K."/>
            <person name="Brown C.T."/>
            <person name="Hug L.A."/>
            <person name="Sharon I."/>
            <person name="Castelle C.J."/>
            <person name="Probst A.J."/>
            <person name="Thomas B.C."/>
            <person name="Singh A."/>
            <person name="Wilkins M.J."/>
            <person name="Karaoz U."/>
            <person name="Brodie E.L."/>
            <person name="Williams K.H."/>
            <person name="Hubbard S.S."/>
            <person name="Banfield J.F."/>
        </authorList>
    </citation>
    <scope>NUCLEOTIDE SEQUENCE [LARGE SCALE GENOMIC DNA]</scope>
</reference>